<evidence type="ECO:0000313" key="2">
    <source>
        <dbReference type="EMBL" id="MCY6959191.1"/>
    </source>
</evidence>
<keyword evidence="3" id="KW-1185">Reference proteome</keyword>
<dbReference type="Proteomes" id="UP001144612">
    <property type="component" value="Unassembled WGS sequence"/>
</dbReference>
<keyword evidence="1" id="KW-0472">Membrane</keyword>
<sequence length="189" mass="20952">MKKQEYLNILSQNLKVSKEEKEEILYDYEEHFRVGMENGKSDEEIIRELGEPKAIAKQYSVYEFVEKAKEKPSPKNISSAILAFMGVGFFNLIFVLGPALAMAAILFALIVISFSIIISGSAFVLAPILVPLGIANVSNMPILATPFLGIGFLALGILATRGSYKINKGFYKVIIKYIDKNIKIIKNQG</sequence>
<gene>
    <name evidence="2" type="ORF">OW729_11305</name>
</gene>
<organism evidence="2 3">
    <name type="scientific">Clostridium brassicae</name>
    <dbReference type="NCBI Taxonomy" id="2999072"/>
    <lineage>
        <taxon>Bacteria</taxon>
        <taxon>Bacillati</taxon>
        <taxon>Bacillota</taxon>
        <taxon>Clostridia</taxon>
        <taxon>Eubacteriales</taxon>
        <taxon>Clostridiaceae</taxon>
        <taxon>Clostridium</taxon>
    </lineage>
</organism>
<dbReference type="EMBL" id="JAPQFJ010000011">
    <property type="protein sequence ID" value="MCY6959191.1"/>
    <property type="molecule type" value="Genomic_DNA"/>
</dbReference>
<dbReference type="Pfam" id="PF22564">
    <property type="entry name" value="HAAS"/>
    <property type="match status" value="1"/>
</dbReference>
<name>A0ABT4DDH3_9CLOT</name>
<feature type="transmembrane region" description="Helical" evidence="1">
    <location>
        <begin position="77"/>
        <end position="97"/>
    </location>
</feature>
<keyword evidence="1" id="KW-1133">Transmembrane helix</keyword>
<keyword evidence="1" id="KW-0812">Transmembrane</keyword>
<feature type="transmembrane region" description="Helical" evidence="1">
    <location>
        <begin position="104"/>
        <end position="130"/>
    </location>
</feature>
<feature type="transmembrane region" description="Helical" evidence="1">
    <location>
        <begin position="142"/>
        <end position="160"/>
    </location>
</feature>
<protein>
    <submittedName>
        <fullName evidence="2">DUF1700 domain-containing protein</fullName>
    </submittedName>
</protein>
<proteinExistence type="predicted"/>
<comment type="caution">
    <text evidence="2">The sequence shown here is derived from an EMBL/GenBank/DDBJ whole genome shotgun (WGS) entry which is preliminary data.</text>
</comment>
<evidence type="ECO:0000313" key="3">
    <source>
        <dbReference type="Proteomes" id="UP001144612"/>
    </source>
</evidence>
<accession>A0ABT4DDH3</accession>
<evidence type="ECO:0000256" key="1">
    <source>
        <dbReference type="SAM" id="Phobius"/>
    </source>
</evidence>
<reference evidence="2" key="1">
    <citation type="submission" date="2022-12" db="EMBL/GenBank/DDBJ databases">
        <title>Clostridium sp. nov., isolated from industrial wastewater.</title>
        <authorList>
            <person name="Jiayan W."/>
        </authorList>
    </citation>
    <scope>NUCLEOTIDE SEQUENCE</scope>
    <source>
        <strain evidence="2">ZC22-4</strain>
    </source>
</reference>
<dbReference type="RefSeq" id="WP_268061616.1">
    <property type="nucleotide sequence ID" value="NZ_JAPQFJ010000011.1"/>
</dbReference>